<evidence type="ECO:0000256" key="1">
    <source>
        <dbReference type="SAM" id="MobiDB-lite"/>
    </source>
</evidence>
<dbReference type="EMBL" id="NIDF01000475">
    <property type="protein sequence ID" value="TYJ51105.1"/>
    <property type="molecule type" value="Genomic_DNA"/>
</dbReference>
<feature type="compositionally biased region" description="Low complexity" evidence="1">
    <location>
        <begin position="228"/>
        <end position="263"/>
    </location>
</feature>
<feature type="compositionally biased region" description="Basic and acidic residues" evidence="1">
    <location>
        <begin position="12"/>
        <end position="23"/>
    </location>
</feature>
<feature type="non-terminal residue" evidence="2">
    <location>
        <position position="322"/>
    </location>
</feature>
<feature type="region of interest" description="Disordered" evidence="1">
    <location>
        <begin position="219"/>
        <end position="290"/>
    </location>
</feature>
<name>A0A5D3AHT9_9TREE</name>
<feature type="compositionally biased region" description="Basic and acidic residues" evidence="1">
    <location>
        <begin position="271"/>
        <end position="282"/>
    </location>
</feature>
<keyword evidence="3" id="KW-1185">Reference proteome</keyword>
<dbReference type="AlphaFoldDB" id="A0A5D3AHT9"/>
<organism evidence="2 3">
    <name type="scientific">Cryptococcus floricola</name>
    <dbReference type="NCBI Taxonomy" id="2591691"/>
    <lineage>
        <taxon>Eukaryota</taxon>
        <taxon>Fungi</taxon>
        <taxon>Dikarya</taxon>
        <taxon>Basidiomycota</taxon>
        <taxon>Agaricomycotina</taxon>
        <taxon>Tremellomycetes</taxon>
        <taxon>Tremellales</taxon>
        <taxon>Cryptococcaceae</taxon>
        <taxon>Cryptococcus</taxon>
    </lineage>
</organism>
<protein>
    <submittedName>
        <fullName evidence="2">Uncharacterized protein</fullName>
    </submittedName>
</protein>
<feature type="region of interest" description="Disordered" evidence="1">
    <location>
        <begin position="1"/>
        <end position="38"/>
    </location>
</feature>
<dbReference type="Proteomes" id="UP000322245">
    <property type="component" value="Unassembled WGS sequence"/>
</dbReference>
<sequence length="322" mass="35569">MPPQPNNPADGNLKRKATDDAPARKRTKPPPLPDIREPGFDVGLIMEGLETAKAVFMADFQKGPPDDLHEQERAMDDRLALDYDGRNDEIIDYAEFFKQAIKSACKAREKREKDALKAQKKRERGEGDWADVADLAEQAPHDHAVKFFQAQREGSAKLSTAKKSAVLAYLYRRQKQDFSFCIKHKIKHSLLMHSAMGFSGLTRKSNSWNLFQKSEAGKSSKKSFMAESTSNAPSNPTSTSSQTDPGANDAAATGTTTQSSSHTNEAATDATNERSQKQREATSRLIHGASASKLAYAAQKALGLERVNLPDFSQEEAKRRLD</sequence>
<comment type="caution">
    <text evidence="2">The sequence shown here is derived from an EMBL/GenBank/DDBJ whole genome shotgun (WGS) entry which is preliminary data.</text>
</comment>
<evidence type="ECO:0000313" key="2">
    <source>
        <dbReference type="EMBL" id="TYJ51105.1"/>
    </source>
</evidence>
<reference evidence="2 3" key="1">
    <citation type="submission" date="2017-05" db="EMBL/GenBank/DDBJ databases">
        <title>The Genome Sequence of Tsuchiyaea wingfieldii DSM 27421.</title>
        <authorList>
            <person name="Cuomo C."/>
            <person name="Passer A."/>
            <person name="Billmyre B."/>
            <person name="Heitman J."/>
        </authorList>
    </citation>
    <scope>NUCLEOTIDE SEQUENCE [LARGE SCALE GENOMIC DNA]</scope>
    <source>
        <strain evidence="2 3">DSM 27421</strain>
    </source>
</reference>
<gene>
    <name evidence="2" type="ORF">B9479_008343</name>
</gene>
<proteinExistence type="predicted"/>
<evidence type="ECO:0000313" key="3">
    <source>
        <dbReference type="Proteomes" id="UP000322245"/>
    </source>
</evidence>
<accession>A0A5D3AHT9</accession>